<gene>
    <name evidence="2" type="ORF">B296_00020980</name>
</gene>
<dbReference type="EMBL" id="AMZH03018407">
    <property type="protein sequence ID" value="RRT41655.1"/>
    <property type="molecule type" value="Genomic_DNA"/>
</dbReference>
<protein>
    <submittedName>
        <fullName evidence="2">Uncharacterized protein</fullName>
    </submittedName>
</protein>
<accession>A0A426XQF5</accession>
<evidence type="ECO:0000313" key="2">
    <source>
        <dbReference type="EMBL" id="RRT41655.1"/>
    </source>
</evidence>
<proteinExistence type="predicted"/>
<feature type="compositionally biased region" description="Basic residues" evidence="1">
    <location>
        <begin position="100"/>
        <end position="115"/>
    </location>
</feature>
<feature type="region of interest" description="Disordered" evidence="1">
    <location>
        <begin position="91"/>
        <end position="166"/>
    </location>
</feature>
<dbReference type="AlphaFoldDB" id="A0A426XQF5"/>
<sequence>MASGLNAEMHDWGACKLGLGVALEPLHQGAHRLNLVRRRMGDQPRPGLLQGRSAMAWPPARGWPAMAKALYKGATGCACGHGRLQHDVLRGGRLQGGQWRGRRGSAHPRPGRKGRLPATRPQGQRSPTASPQRGNAHLRPARRGVVPTACVGATTTTTSQRGKRRT</sequence>
<feature type="compositionally biased region" description="Polar residues" evidence="1">
    <location>
        <begin position="121"/>
        <end position="133"/>
    </location>
</feature>
<reference evidence="2 3" key="1">
    <citation type="journal article" date="2014" name="Agronomy (Basel)">
        <title>A Draft Genome Sequence for Ensete ventricosum, the Drought-Tolerant Tree Against Hunger.</title>
        <authorList>
            <person name="Harrison J."/>
            <person name="Moore K.A."/>
            <person name="Paszkiewicz K."/>
            <person name="Jones T."/>
            <person name="Grant M."/>
            <person name="Ambacheew D."/>
            <person name="Muzemil S."/>
            <person name="Studholme D.J."/>
        </authorList>
    </citation>
    <scope>NUCLEOTIDE SEQUENCE [LARGE SCALE GENOMIC DNA]</scope>
</reference>
<name>A0A426XQF5_ENSVE</name>
<dbReference type="Proteomes" id="UP000287651">
    <property type="component" value="Unassembled WGS sequence"/>
</dbReference>
<organism evidence="2 3">
    <name type="scientific">Ensete ventricosum</name>
    <name type="common">Abyssinian banana</name>
    <name type="synonym">Musa ensete</name>
    <dbReference type="NCBI Taxonomy" id="4639"/>
    <lineage>
        <taxon>Eukaryota</taxon>
        <taxon>Viridiplantae</taxon>
        <taxon>Streptophyta</taxon>
        <taxon>Embryophyta</taxon>
        <taxon>Tracheophyta</taxon>
        <taxon>Spermatophyta</taxon>
        <taxon>Magnoliopsida</taxon>
        <taxon>Liliopsida</taxon>
        <taxon>Zingiberales</taxon>
        <taxon>Musaceae</taxon>
        <taxon>Ensete</taxon>
    </lineage>
</organism>
<comment type="caution">
    <text evidence="2">The sequence shown here is derived from an EMBL/GenBank/DDBJ whole genome shotgun (WGS) entry which is preliminary data.</text>
</comment>
<evidence type="ECO:0000313" key="3">
    <source>
        <dbReference type="Proteomes" id="UP000287651"/>
    </source>
</evidence>
<evidence type="ECO:0000256" key="1">
    <source>
        <dbReference type="SAM" id="MobiDB-lite"/>
    </source>
</evidence>